<feature type="compositionally biased region" description="Polar residues" evidence="1">
    <location>
        <begin position="221"/>
        <end position="231"/>
    </location>
</feature>
<feature type="region of interest" description="Disordered" evidence="1">
    <location>
        <begin position="390"/>
        <end position="702"/>
    </location>
</feature>
<evidence type="ECO:0000256" key="1">
    <source>
        <dbReference type="SAM" id="MobiDB-lite"/>
    </source>
</evidence>
<feature type="compositionally biased region" description="Low complexity" evidence="1">
    <location>
        <begin position="70"/>
        <end position="79"/>
    </location>
</feature>
<feature type="compositionally biased region" description="Polar residues" evidence="1">
    <location>
        <begin position="1"/>
        <end position="13"/>
    </location>
</feature>
<feature type="compositionally biased region" description="Low complexity" evidence="1">
    <location>
        <begin position="396"/>
        <end position="409"/>
    </location>
</feature>
<reference evidence="2" key="1">
    <citation type="submission" date="2022-11" db="EMBL/GenBank/DDBJ databases">
        <authorList>
            <person name="Petersen C."/>
        </authorList>
    </citation>
    <scope>NUCLEOTIDE SEQUENCE</scope>
    <source>
        <strain evidence="2">IBT 30069</strain>
    </source>
</reference>
<dbReference type="EMBL" id="JAPQKH010000006">
    <property type="protein sequence ID" value="KAJ5094558.1"/>
    <property type="molecule type" value="Genomic_DNA"/>
</dbReference>
<feature type="compositionally biased region" description="Basic and acidic residues" evidence="1">
    <location>
        <begin position="205"/>
        <end position="220"/>
    </location>
</feature>
<feature type="compositionally biased region" description="Polar residues" evidence="1">
    <location>
        <begin position="622"/>
        <end position="634"/>
    </location>
</feature>
<sequence length="702" mass="75562">MPSSVAYSETRTLPSGHRRSLNAAPRFTTESNVKMDEPRPRNDDIFLNIAKADTDRRESLGRSDFRRSRLGYSSGSLRSPATREQTESTPSPDHRPNNAESPLLSSQNDSPTIPYSSTPYSPAASAHPLDDPNRFRYSSLTSGARSTIGAPRSRLSRASPETSPRSPAIAGEHRERRASLHESRLHRNSGLSTVRGSRQPSTSEVTERAQGDGEKPRPDGTESTLSTTAPSTVWDELDDLKSRIRKLELTGKLPPSSQAAISGAGAANERPRTAATTMTAMSTSPRHHRKVSSPSAEAESAAQNPVHPLLQSALAKAKSVLSSDVYSALEATITDALALSTILGVSTAPSGTVSVVNGGYSSSSERHARRKADSVCRSLTELCLSLTDEELRRSRLSSSQGPSSQFQRSTNGKSDADSLAPTPTPSYQRATSHEPEASELRHSTNRIPSRLEARRASLANPSPGSTIESKSAQSPNLPTPPSRLHRISTSMRSRRVPTEEDGAETPNPNSRSLSRAMTEIGTPSPAQSVSPRQRISRGHSVSVSRSISSVQQDQGLGITPRSPQYPPSTPSQVSASQPRTPSTLSQTGIPFRRSYMTPAVYSPATSRSNIQAGSRRYGLSPGLSNTTPNSNSGPGQEENPRSSQLESSQTRISAPSNKTVTSYTPIQQQRLRTNSLGSRRFALRRRSAVNPDDTVNLDDSID</sequence>
<feature type="compositionally biased region" description="Low complexity" evidence="1">
    <location>
        <begin position="292"/>
        <end position="302"/>
    </location>
</feature>
<comment type="caution">
    <text evidence="2">The sequence shown here is derived from an EMBL/GenBank/DDBJ whole genome shotgun (WGS) entry which is preliminary data.</text>
</comment>
<keyword evidence="3" id="KW-1185">Reference proteome</keyword>
<feature type="region of interest" description="Disordered" evidence="1">
    <location>
        <begin position="1"/>
        <end position="234"/>
    </location>
</feature>
<organism evidence="2 3">
    <name type="scientific">Penicillium angulare</name>
    <dbReference type="NCBI Taxonomy" id="116970"/>
    <lineage>
        <taxon>Eukaryota</taxon>
        <taxon>Fungi</taxon>
        <taxon>Dikarya</taxon>
        <taxon>Ascomycota</taxon>
        <taxon>Pezizomycotina</taxon>
        <taxon>Eurotiomycetes</taxon>
        <taxon>Eurotiomycetidae</taxon>
        <taxon>Eurotiales</taxon>
        <taxon>Aspergillaceae</taxon>
        <taxon>Penicillium</taxon>
    </lineage>
</organism>
<feature type="compositionally biased region" description="Polar residues" evidence="1">
    <location>
        <begin position="603"/>
        <end position="612"/>
    </location>
</feature>
<protein>
    <recommendedName>
        <fullName evidence="4">LPXTG-motif cell wall anchor domain protein</fullName>
    </recommendedName>
</protein>
<feature type="compositionally biased region" description="Basic and acidic residues" evidence="1">
    <location>
        <begin position="33"/>
        <end position="44"/>
    </location>
</feature>
<accession>A0A9W9K654</accession>
<feature type="region of interest" description="Disordered" evidence="1">
    <location>
        <begin position="249"/>
        <end position="304"/>
    </location>
</feature>
<evidence type="ECO:0008006" key="4">
    <source>
        <dbReference type="Google" id="ProtNLM"/>
    </source>
</evidence>
<feature type="region of interest" description="Disordered" evidence="1">
    <location>
        <begin position="353"/>
        <end position="372"/>
    </location>
</feature>
<feature type="compositionally biased region" description="Low complexity" evidence="1">
    <location>
        <begin position="538"/>
        <end position="550"/>
    </location>
</feature>
<feature type="compositionally biased region" description="Polar residues" evidence="1">
    <location>
        <begin position="136"/>
        <end position="145"/>
    </location>
</feature>
<feature type="compositionally biased region" description="Basic and acidic residues" evidence="1">
    <location>
        <begin position="52"/>
        <end position="67"/>
    </location>
</feature>
<feature type="compositionally biased region" description="Low complexity" evidence="1">
    <location>
        <begin position="256"/>
        <end position="284"/>
    </location>
</feature>
<gene>
    <name evidence="2" type="ORF">N7456_010419</name>
</gene>
<feature type="compositionally biased region" description="Polar residues" evidence="1">
    <location>
        <begin position="189"/>
        <end position="204"/>
    </location>
</feature>
<feature type="compositionally biased region" description="Basic and acidic residues" evidence="1">
    <location>
        <begin position="171"/>
        <end position="185"/>
    </location>
</feature>
<feature type="compositionally biased region" description="Polar residues" evidence="1">
    <location>
        <begin position="570"/>
        <end position="588"/>
    </location>
</feature>
<feature type="compositionally biased region" description="Polar residues" evidence="1">
    <location>
        <begin position="506"/>
        <end position="515"/>
    </location>
</feature>
<reference evidence="2" key="2">
    <citation type="journal article" date="2023" name="IMA Fungus">
        <title>Comparative genomic study of the Penicillium genus elucidates a diverse pangenome and 15 lateral gene transfer events.</title>
        <authorList>
            <person name="Petersen C."/>
            <person name="Sorensen T."/>
            <person name="Nielsen M.R."/>
            <person name="Sondergaard T.E."/>
            <person name="Sorensen J.L."/>
            <person name="Fitzpatrick D.A."/>
            <person name="Frisvad J.C."/>
            <person name="Nielsen K.L."/>
        </authorList>
    </citation>
    <scope>NUCLEOTIDE SEQUENCE</scope>
    <source>
        <strain evidence="2">IBT 30069</strain>
    </source>
</reference>
<feature type="compositionally biased region" description="Polar residues" evidence="1">
    <location>
        <begin position="524"/>
        <end position="533"/>
    </location>
</feature>
<feature type="compositionally biased region" description="Low complexity" evidence="1">
    <location>
        <begin position="353"/>
        <end position="363"/>
    </location>
</feature>
<evidence type="ECO:0000313" key="3">
    <source>
        <dbReference type="Proteomes" id="UP001149165"/>
    </source>
</evidence>
<dbReference type="OrthoDB" id="5369729at2759"/>
<proteinExistence type="predicted"/>
<evidence type="ECO:0000313" key="2">
    <source>
        <dbReference type="EMBL" id="KAJ5094558.1"/>
    </source>
</evidence>
<name>A0A9W9K654_9EURO</name>
<dbReference type="Proteomes" id="UP001149165">
    <property type="component" value="Unassembled WGS sequence"/>
</dbReference>
<feature type="compositionally biased region" description="Low complexity" evidence="1">
    <location>
        <begin position="110"/>
        <end position="127"/>
    </location>
</feature>
<feature type="compositionally biased region" description="Polar residues" evidence="1">
    <location>
        <begin position="98"/>
        <end position="109"/>
    </location>
</feature>
<feature type="compositionally biased region" description="Polar residues" evidence="1">
    <location>
        <begin position="641"/>
        <end position="677"/>
    </location>
</feature>
<feature type="compositionally biased region" description="Polar residues" evidence="1">
    <location>
        <begin position="459"/>
        <end position="476"/>
    </location>
</feature>
<dbReference type="AlphaFoldDB" id="A0A9W9K654"/>
<feature type="compositionally biased region" description="Basic and acidic residues" evidence="1">
    <location>
        <begin position="431"/>
        <end position="442"/>
    </location>
</feature>